<keyword evidence="3" id="KW-1185">Reference proteome</keyword>
<feature type="region of interest" description="Disordered" evidence="1">
    <location>
        <begin position="68"/>
        <end position="87"/>
    </location>
</feature>
<gene>
    <name evidence="2" type="ORF">SPF06_13445</name>
</gene>
<reference evidence="2 3" key="1">
    <citation type="submission" date="2023-12" db="EMBL/GenBank/DDBJ databases">
        <title>Sinomonas terricola sp. nov, isolated from litchi orchard soil in Guangdong, PR China.</title>
        <authorList>
            <person name="Jiaxin W."/>
            <person name="Yang Z."/>
            <person name="Honghui Z."/>
        </authorList>
    </citation>
    <scope>NUCLEOTIDE SEQUENCE [LARGE SCALE GENOMIC DNA]</scope>
    <source>
        <strain evidence="2 3">JGH33</strain>
    </source>
</reference>
<evidence type="ECO:0000256" key="1">
    <source>
        <dbReference type="SAM" id="MobiDB-lite"/>
    </source>
</evidence>
<dbReference type="RefSeq" id="WP_323279612.1">
    <property type="nucleotide sequence ID" value="NZ_JAYGGQ010000010.1"/>
</dbReference>
<organism evidence="2 3">
    <name type="scientific">Sinomonas terricola</name>
    <dbReference type="NCBI Taxonomy" id="3110330"/>
    <lineage>
        <taxon>Bacteria</taxon>
        <taxon>Bacillati</taxon>
        <taxon>Actinomycetota</taxon>
        <taxon>Actinomycetes</taxon>
        <taxon>Micrococcales</taxon>
        <taxon>Micrococcaceae</taxon>
        <taxon>Sinomonas</taxon>
    </lineage>
</organism>
<dbReference type="Proteomes" id="UP001304769">
    <property type="component" value="Unassembled WGS sequence"/>
</dbReference>
<feature type="compositionally biased region" description="Low complexity" evidence="1">
    <location>
        <begin position="41"/>
        <end position="50"/>
    </location>
</feature>
<accession>A0ABU5T7R4</accession>
<sequence length="167" mass="16539">MPQRLAPVRAALLALVVFLVTAGFVGMHVLAAHEAHAAAPAHGTESAAPAVGASPVERTTSEHADAMGLAEAWPAQARGPAEAGHARVQGLAEARPADAACHAGYPPSGVAHTTDCTPAPGVPAPVPPAVVVLARSDARPLGSPDGPPSALAAPRAPNLIALSISRT</sequence>
<proteinExistence type="predicted"/>
<evidence type="ECO:0000313" key="3">
    <source>
        <dbReference type="Proteomes" id="UP001304769"/>
    </source>
</evidence>
<name>A0ABU5T7R4_9MICC</name>
<feature type="region of interest" description="Disordered" evidence="1">
    <location>
        <begin position="41"/>
        <end position="62"/>
    </location>
</feature>
<protein>
    <submittedName>
        <fullName evidence="2">Uncharacterized protein</fullName>
    </submittedName>
</protein>
<evidence type="ECO:0000313" key="2">
    <source>
        <dbReference type="EMBL" id="MEA5455733.1"/>
    </source>
</evidence>
<dbReference type="EMBL" id="JAYGGQ010000010">
    <property type="protein sequence ID" value="MEA5455733.1"/>
    <property type="molecule type" value="Genomic_DNA"/>
</dbReference>
<comment type="caution">
    <text evidence="2">The sequence shown here is derived from an EMBL/GenBank/DDBJ whole genome shotgun (WGS) entry which is preliminary data.</text>
</comment>